<dbReference type="InParanoid" id="G0NB73"/>
<evidence type="ECO:0000256" key="1">
    <source>
        <dbReference type="SAM" id="MobiDB-lite"/>
    </source>
</evidence>
<accession>G0NB73</accession>
<protein>
    <submittedName>
        <fullName evidence="2">Uncharacterized protein</fullName>
    </submittedName>
</protein>
<organism evidence="3">
    <name type="scientific">Caenorhabditis brenneri</name>
    <name type="common">Nematode worm</name>
    <dbReference type="NCBI Taxonomy" id="135651"/>
    <lineage>
        <taxon>Eukaryota</taxon>
        <taxon>Metazoa</taxon>
        <taxon>Ecdysozoa</taxon>
        <taxon>Nematoda</taxon>
        <taxon>Chromadorea</taxon>
        <taxon>Rhabditida</taxon>
        <taxon>Rhabditina</taxon>
        <taxon>Rhabditomorpha</taxon>
        <taxon>Rhabditoidea</taxon>
        <taxon>Rhabditidae</taxon>
        <taxon>Peloderinae</taxon>
        <taxon>Caenorhabditis</taxon>
    </lineage>
</organism>
<sequence length="267" mass="29695">MKKFLEEKARKQGSVASGRFGVRPTLDGNLSASSAVVFTNSETSSSAEPQSNVLKQISPANASDLAAARKRMEAFLAKKQESGSVGKKILTVSAVPLIARQANEKTPEKPQQSRQNASMTIKEPDFLKSCVANPDCLLDKVPEYFSPVKTPCQTPVKMQFDKRIRPAACQFSHKDVLRVRAIKLPFPKRIKKTVSFLDDFKSIPRQPTFDEVFNGGGSGFRIISIEDHNVNTVTFPKYVPPEGFVLKSKILPEIIFKQLHLQFILFI</sequence>
<evidence type="ECO:0000313" key="3">
    <source>
        <dbReference type="Proteomes" id="UP000008068"/>
    </source>
</evidence>
<dbReference type="AlphaFoldDB" id="G0NB73"/>
<feature type="compositionally biased region" description="Basic and acidic residues" evidence="1">
    <location>
        <begin position="1"/>
        <end position="10"/>
    </location>
</feature>
<dbReference type="HOGENOM" id="CLU_1042905_0_0_1"/>
<dbReference type="eggNOG" id="ENOG502T3KQ">
    <property type="taxonomic scope" value="Eukaryota"/>
</dbReference>
<evidence type="ECO:0000313" key="2">
    <source>
        <dbReference type="EMBL" id="EGT56838.1"/>
    </source>
</evidence>
<feature type="region of interest" description="Disordered" evidence="1">
    <location>
        <begin position="1"/>
        <end position="28"/>
    </location>
</feature>
<dbReference type="EMBL" id="GL379857">
    <property type="protein sequence ID" value="EGT56838.1"/>
    <property type="molecule type" value="Genomic_DNA"/>
</dbReference>
<name>G0NB73_CAEBE</name>
<keyword evidence="3" id="KW-1185">Reference proteome</keyword>
<proteinExistence type="predicted"/>
<reference evidence="3" key="1">
    <citation type="submission" date="2011-07" db="EMBL/GenBank/DDBJ databases">
        <authorList>
            <consortium name="Caenorhabditis brenneri Sequencing and Analysis Consortium"/>
            <person name="Wilson R.K."/>
        </authorList>
    </citation>
    <scope>NUCLEOTIDE SEQUENCE [LARGE SCALE GENOMIC DNA]</scope>
    <source>
        <strain evidence="3">PB2801</strain>
    </source>
</reference>
<dbReference type="OrthoDB" id="5884642at2759"/>
<gene>
    <name evidence="2" type="ORF">CAEBREN_23823</name>
</gene>
<dbReference type="Proteomes" id="UP000008068">
    <property type="component" value="Unassembled WGS sequence"/>
</dbReference>